<dbReference type="PANTHER" id="PTHR21340:SF0">
    <property type="entry name" value="BIS(5'-NUCLEOSYL)-TETRAPHOSPHATASE [ASYMMETRICAL]"/>
    <property type="match status" value="1"/>
</dbReference>
<dbReference type="GO" id="GO:0006754">
    <property type="term" value="P:ATP biosynthetic process"/>
    <property type="evidence" value="ECO:0007669"/>
    <property type="project" value="TreeGrafter"/>
</dbReference>
<dbReference type="OrthoDB" id="9816289at2"/>
<dbReference type="EMBL" id="SJPX01000001">
    <property type="protein sequence ID" value="TWU57234.1"/>
    <property type="molecule type" value="Genomic_DNA"/>
</dbReference>
<evidence type="ECO:0000256" key="4">
    <source>
        <dbReference type="ARBA" id="ARBA00022801"/>
    </source>
</evidence>
<gene>
    <name evidence="7" type="ORF">Poly59_01410</name>
</gene>
<evidence type="ECO:0000313" key="8">
    <source>
        <dbReference type="Proteomes" id="UP000317977"/>
    </source>
</evidence>
<dbReference type="GO" id="GO:0000166">
    <property type="term" value="F:nucleotide binding"/>
    <property type="evidence" value="ECO:0007669"/>
    <property type="project" value="UniProtKB-KW"/>
</dbReference>
<sequence length="145" mass="16532">MKKVPGQTVKAAGILLISGEGTPAHFLLMRHRDRWDLPKGHCEDGETFVETALRETEEETGIPQSAISLDPDFQFDLKYQVTYKNYGDLPFEKHVRYFIGFVRDQPALTLTEHESAQWWAWDPPNAPIQSETIDPLILAAQQHLS</sequence>
<evidence type="ECO:0000256" key="1">
    <source>
        <dbReference type="ARBA" id="ARBA00005582"/>
    </source>
</evidence>
<reference evidence="7 8" key="1">
    <citation type="submission" date="2019-02" db="EMBL/GenBank/DDBJ databases">
        <title>Deep-cultivation of Planctomycetes and their phenomic and genomic characterization uncovers novel biology.</title>
        <authorList>
            <person name="Wiegand S."/>
            <person name="Jogler M."/>
            <person name="Boedeker C."/>
            <person name="Pinto D."/>
            <person name="Vollmers J."/>
            <person name="Rivas-Marin E."/>
            <person name="Kohn T."/>
            <person name="Peeters S.H."/>
            <person name="Heuer A."/>
            <person name="Rast P."/>
            <person name="Oberbeckmann S."/>
            <person name="Bunk B."/>
            <person name="Jeske O."/>
            <person name="Meyerdierks A."/>
            <person name="Storesund J.E."/>
            <person name="Kallscheuer N."/>
            <person name="Luecker S."/>
            <person name="Lage O.M."/>
            <person name="Pohl T."/>
            <person name="Merkel B.J."/>
            <person name="Hornburger P."/>
            <person name="Mueller R.-W."/>
            <person name="Bruemmer F."/>
            <person name="Labrenz M."/>
            <person name="Spormann A.M."/>
            <person name="Op Den Camp H."/>
            <person name="Overmann J."/>
            <person name="Amann R."/>
            <person name="Jetten M.S.M."/>
            <person name="Mascher T."/>
            <person name="Medema M.H."/>
            <person name="Devos D.P."/>
            <person name="Kaster A.-K."/>
            <person name="Ovreas L."/>
            <person name="Rohde M."/>
            <person name="Galperin M.Y."/>
            <person name="Jogler C."/>
        </authorList>
    </citation>
    <scope>NUCLEOTIDE SEQUENCE [LARGE SCALE GENOMIC DNA]</scope>
    <source>
        <strain evidence="7 8">Poly59</strain>
    </source>
</reference>
<keyword evidence="8" id="KW-1185">Reference proteome</keyword>
<evidence type="ECO:0000259" key="6">
    <source>
        <dbReference type="PROSITE" id="PS51462"/>
    </source>
</evidence>
<dbReference type="InterPro" id="IPR020084">
    <property type="entry name" value="NUDIX_hydrolase_CS"/>
</dbReference>
<keyword evidence="3" id="KW-0547">Nucleotide-binding</keyword>
<dbReference type="RefSeq" id="WP_146532166.1">
    <property type="nucleotide sequence ID" value="NZ_SJPX01000001.1"/>
</dbReference>
<dbReference type="Gene3D" id="3.90.79.10">
    <property type="entry name" value="Nucleoside Triphosphate Pyrophosphohydrolase"/>
    <property type="match status" value="1"/>
</dbReference>
<comment type="caution">
    <text evidence="7">The sequence shown here is derived from an EMBL/GenBank/DDBJ whole genome shotgun (WGS) entry which is preliminary data.</text>
</comment>
<dbReference type="GO" id="GO:0004081">
    <property type="term" value="F:bis(5'-nucleosyl)-tetraphosphatase (asymmetrical) activity"/>
    <property type="evidence" value="ECO:0007669"/>
    <property type="project" value="TreeGrafter"/>
</dbReference>
<dbReference type="InterPro" id="IPR000086">
    <property type="entry name" value="NUDIX_hydrolase_dom"/>
</dbReference>
<dbReference type="SUPFAM" id="SSF55811">
    <property type="entry name" value="Nudix"/>
    <property type="match status" value="1"/>
</dbReference>
<dbReference type="AlphaFoldDB" id="A0A5C6F9Y9"/>
<dbReference type="InterPro" id="IPR051325">
    <property type="entry name" value="Nudix_hydrolase_domain"/>
</dbReference>
<proteinExistence type="inferred from homology"/>
<feature type="domain" description="Nudix hydrolase" evidence="6">
    <location>
        <begin position="7"/>
        <end position="141"/>
    </location>
</feature>
<name>A0A5C6F9Y9_9BACT</name>
<dbReference type="Proteomes" id="UP000317977">
    <property type="component" value="Unassembled WGS sequence"/>
</dbReference>
<evidence type="ECO:0000256" key="2">
    <source>
        <dbReference type="ARBA" id="ARBA00018911"/>
    </source>
</evidence>
<dbReference type="Pfam" id="PF00293">
    <property type="entry name" value="NUDIX"/>
    <property type="match status" value="1"/>
</dbReference>
<evidence type="ECO:0000313" key="7">
    <source>
        <dbReference type="EMBL" id="TWU57234.1"/>
    </source>
</evidence>
<organism evidence="7 8">
    <name type="scientific">Rubripirellula reticaptiva</name>
    <dbReference type="NCBI Taxonomy" id="2528013"/>
    <lineage>
        <taxon>Bacteria</taxon>
        <taxon>Pseudomonadati</taxon>
        <taxon>Planctomycetota</taxon>
        <taxon>Planctomycetia</taxon>
        <taxon>Pirellulales</taxon>
        <taxon>Pirellulaceae</taxon>
        <taxon>Rubripirellula</taxon>
    </lineage>
</organism>
<protein>
    <recommendedName>
        <fullName evidence="2">Bis(5'-nucleosyl)-tetraphosphatase [asymmetrical]</fullName>
    </recommendedName>
    <alternativeName>
        <fullName evidence="5">Diadenosine 5',5'''-P1,P4-tetraphosphate asymmetrical hydrolase</fullName>
    </alternativeName>
</protein>
<evidence type="ECO:0000256" key="5">
    <source>
        <dbReference type="ARBA" id="ARBA00032644"/>
    </source>
</evidence>
<dbReference type="PROSITE" id="PS00893">
    <property type="entry name" value="NUDIX_BOX"/>
    <property type="match status" value="1"/>
</dbReference>
<keyword evidence="4" id="KW-0378">Hydrolase</keyword>
<dbReference type="CDD" id="cd03428">
    <property type="entry name" value="NUDIX_Ap4A_Nudt2"/>
    <property type="match status" value="1"/>
</dbReference>
<dbReference type="InterPro" id="IPR003565">
    <property type="entry name" value="Tetra_PHTase"/>
</dbReference>
<dbReference type="PROSITE" id="PS51462">
    <property type="entry name" value="NUDIX"/>
    <property type="match status" value="1"/>
</dbReference>
<accession>A0A5C6F9Y9</accession>
<evidence type="ECO:0000256" key="3">
    <source>
        <dbReference type="ARBA" id="ARBA00022741"/>
    </source>
</evidence>
<dbReference type="GO" id="GO:0006167">
    <property type="term" value="P:AMP biosynthetic process"/>
    <property type="evidence" value="ECO:0007669"/>
    <property type="project" value="TreeGrafter"/>
</dbReference>
<dbReference type="InterPro" id="IPR015797">
    <property type="entry name" value="NUDIX_hydrolase-like_dom_sf"/>
</dbReference>
<dbReference type="PANTHER" id="PTHR21340">
    <property type="entry name" value="DIADENOSINE 5,5-P1,P4-TETRAPHOSPHATE PYROPHOSPHOHYDROLASE MUTT"/>
    <property type="match status" value="1"/>
</dbReference>
<comment type="similarity">
    <text evidence="1">Belongs to the Nudix hydrolase family.</text>
</comment>